<feature type="compositionally biased region" description="Polar residues" evidence="6">
    <location>
        <begin position="213"/>
        <end position="224"/>
    </location>
</feature>
<dbReference type="GO" id="GO:0003677">
    <property type="term" value="F:DNA binding"/>
    <property type="evidence" value="ECO:0007669"/>
    <property type="project" value="UniProtKB-KW"/>
</dbReference>
<sequence length="224" mass="25953">MPPPFDSISKIHPHREAWRLKVKVLRTWIVPSFGNHDVTISMEIVFVDQDSNKIQATVKKQLINRFKENIIEGQTYQMSYFSVVPNQVNYRAVEHEFKLVFHNRTTVISVLDDAIPKTCFSFCPFDELLKMTEDYVYLVDVIGLLTSVGEEKEYVKDGKVMKKIVHTLGQTIRPRLIEDKATDFFRSGPPTSSLKEFGQIFRRAQSRPKRRNTAQSKGSQSLER</sequence>
<keyword evidence="3" id="KW-0863">Zinc-finger</keyword>
<feature type="domain" description="Replication protein A 70 kDa DNA-binding subunit B/D first OB fold" evidence="7">
    <location>
        <begin position="5"/>
        <end position="108"/>
    </location>
</feature>
<keyword evidence="2" id="KW-0479">Metal-binding</keyword>
<evidence type="ECO:0000256" key="2">
    <source>
        <dbReference type="ARBA" id="ARBA00022723"/>
    </source>
</evidence>
<evidence type="ECO:0000256" key="1">
    <source>
        <dbReference type="ARBA" id="ARBA00005690"/>
    </source>
</evidence>
<dbReference type="Pfam" id="PF02721">
    <property type="entry name" value="DUF223"/>
    <property type="match status" value="1"/>
</dbReference>
<keyword evidence="5" id="KW-0238">DNA-binding</keyword>
<proteinExistence type="inferred from homology"/>
<dbReference type="EMBL" id="SDMP01000019">
    <property type="protein sequence ID" value="RYQ90957.1"/>
    <property type="molecule type" value="Genomic_DNA"/>
</dbReference>
<dbReference type="AlphaFoldDB" id="A0A444XMM4"/>
<dbReference type="GO" id="GO:0008270">
    <property type="term" value="F:zinc ion binding"/>
    <property type="evidence" value="ECO:0007669"/>
    <property type="project" value="UniProtKB-KW"/>
</dbReference>
<reference evidence="8 9" key="1">
    <citation type="submission" date="2019-01" db="EMBL/GenBank/DDBJ databases">
        <title>Sequencing of cultivated peanut Arachis hypogaea provides insights into genome evolution and oil improvement.</title>
        <authorList>
            <person name="Chen X."/>
        </authorList>
    </citation>
    <scope>NUCLEOTIDE SEQUENCE [LARGE SCALE GENOMIC DNA]</scope>
    <source>
        <strain evidence="9">cv. Fuhuasheng</strain>
        <tissue evidence="8">Leaves</tissue>
    </source>
</reference>
<evidence type="ECO:0000256" key="6">
    <source>
        <dbReference type="SAM" id="MobiDB-lite"/>
    </source>
</evidence>
<feature type="region of interest" description="Disordered" evidence="6">
    <location>
        <begin position="201"/>
        <end position="224"/>
    </location>
</feature>
<dbReference type="InterPro" id="IPR003871">
    <property type="entry name" value="RFA1B/D_OB_1st"/>
</dbReference>
<dbReference type="FunFam" id="2.40.50.140:FF:000041">
    <property type="entry name" value="Replication protein A subunit"/>
    <property type="match status" value="1"/>
</dbReference>
<evidence type="ECO:0000256" key="4">
    <source>
        <dbReference type="ARBA" id="ARBA00022833"/>
    </source>
</evidence>
<dbReference type="SUPFAM" id="SSF50249">
    <property type="entry name" value="Nucleic acid-binding proteins"/>
    <property type="match status" value="1"/>
</dbReference>
<dbReference type="Proteomes" id="UP000289738">
    <property type="component" value="Chromosome B09"/>
</dbReference>
<evidence type="ECO:0000256" key="5">
    <source>
        <dbReference type="ARBA" id="ARBA00023125"/>
    </source>
</evidence>
<protein>
    <recommendedName>
        <fullName evidence="7">Replication protein A 70 kDa DNA-binding subunit B/D first OB fold domain-containing protein</fullName>
    </recommendedName>
</protein>
<dbReference type="STRING" id="3818.A0A444XMM4"/>
<dbReference type="CDD" id="cd04480">
    <property type="entry name" value="RPA1_DBD_A_like"/>
    <property type="match status" value="1"/>
</dbReference>
<dbReference type="PANTHER" id="PTHR47165:SF4">
    <property type="entry name" value="OS03G0429900 PROTEIN"/>
    <property type="match status" value="1"/>
</dbReference>
<dbReference type="Gene3D" id="2.40.50.140">
    <property type="entry name" value="Nucleic acid-binding proteins"/>
    <property type="match status" value="2"/>
</dbReference>
<evidence type="ECO:0000259" key="7">
    <source>
        <dbReference type="Pfam" id="PF02721"/>
    </source>
</evidence>
<organism evidence="8 9">
    <name type="scientific">Arachis hypogaea</name>
    <name type="common">Peanut</name>
    <dbReference type="NCBI Taxonomy" id="3818"/>
    <lineage>
        <taxon>Eukaryota</taxon>
        <taxon>Viridiplantae</taxon>
        <taxon>Streptophyta</taxon>
        <taxon>Embryophyta</taxon>
        <taxon>Tracheophyta</taxon>
        <taxon>Spermatophyta</taxon>
        <taxon>Magnoliopsida</taxon>
        <taxon>eudicotyledons</taxon>
        <taxon>Gunneridae</taxon>
        <taxon>Pentapetalae</taxon>
        <taxon>rosids</taxon>
        <taxon>fabids</taxon>
        <taxon>Fabales</taxon>
        <taxon>Fabaceae</taxon>
        <taxon>Papilionoideae</taxon>
        <taxon>50 kb inversion clade</taxon>
        <taxon>dalbergioids sensu lato</taxon>
        <taxon>Dalbergieae</taxon>
        <taxon>Pterocarpus clade</taxon>
        <taxon>Arachis</taxon>
    </lineage>
</organism>
<evidence type="ECO:0000313" key="9">
    <source>
        <dbReference type="Proteomes" id="UP000289738"/>
    </source>
</evidence>
<gene>
    <name evidence="8" type="ORF">Ahy_B09g096869</name>
</gene>
<dbReference type="PANTHER" id="PTHR47165">
    <property type="entry name" value="OS03G0429900 PROTEIN"/>
    <property type="match status" value="1"/>
</dbReference>
<accession>A0A444XMM4</accession>
<evidence type="ECO:0000256" key="3">
    <source>
        <dbReference type="ARBA" id="ARBA00022771"/>
    </source>
</evidence>
<evidence type="ECO:0000313" key="8">
    <source>
        <dbReference type="EMBL" id="RYQ90957.1"/>
    </source>
</evidence>
<keyword evidence="4" id="KW-0862">Zinc</keyword>
<keyword evidence="9" id="KW-1185">Reference proteome</keyword>
<dbReference type="InterPro" id="IPR012340">
    <property type="entry name" value="NA-bd_OB-fold"/>
</dbReference>
<name>A0A444XMM4_ARAHY</name>
<comment type="caution">
    <text evidence="8">The sequence shown here is derived from an EMBL/GenBank/DDBJ whole genome shotgun (WGS) entry which is preliminary data.</text>
</comment>
<comment type="similarity">
    <text evidence="1">Belongs to the replication factor A protein 1 family.</text>
</comment>